<sequence>MTSGSLDARQQCPPGHLVSGSRQHARAFSSSCLRVQLKVDGTRGKIGHVPDLLRTAPDEGSREALDRARTFAAGGRELGEARAPVLLRRRVGAARAPAGERVNAPAPTVTAQPWGHTPRGEPVTLYTLSAGPLSAEIMDYGGVIVRLLAPDRSGTREDVVLGHDRLEPYLDRATSPYFGALIGRYGNRIAGGTFTLDGQTYQLARNNGPNALHGGPGGFDQQLWAGHAHAGPAGAVLELTRRSPAGEEGYPGTLDVTVTYTLTPGGTLDLTYAAHTDAPTIVNLTQHTYWNLSGDARRDILGHRLTVNADRFTPVDATLIPTGEQADVTGTPFDLRTPQRLGDALAQHAAHPQLGHAGGYDHNLVLSGGEGQSGDLVHAATLHDPQSGRVLDVHTTEPGLQLYTGNFLDGTITGKAGRRYDRHWGLCLETQHFPDSPNQPAFPSTVLRPGERYASRTRFTFGTAQEEGALTG</sequence>
<accession>A0A221T2A4</accession>
<proteinExistence type="inferred from homology"/>
<dbReference type="InterPro" id="IPR047215">
    <property type="entry name" value="Galactose_mutarotase-like"/>
</dbReference>
<dbReference type="GO" id="GO:0005737">
    <property type="term" value="C:cytoplasm"/>
    <property type="evidence" value="ECO:0007669"/>
    <property type="project" value="TreeGrafter"/>
</dbReference>
<dbReference type="GO" id="GO:0006006">
    <property type="term" value="P:glucose metabolic process"/>
    <property type="evidence" value="ECO:0007669"/>
    <property type="project" value="TreeGrafter"/>
</dbReference>
<dbReference type="PANTHER" id="PTHR10091">
    <property type="entry name" value="ALDOSE-1-EPIMERASE"/>
    <property type="match status" value="1"/>
</dbReference>
<dbReference type="SUPFAM" id="SSF74650">
    <property type="entry name" value="Galactose mutarotase-like"/>
    <property type="match status" value="1"/>
</dbReference>
<keyword evidence="5" id="KW-0614">Plasmid</keyword>
<keyword evidence="2" id="KW-0413">Isomerase</keyword>
<keyword evidence="3" id="KW-0119">Carbohydrate metabolism</keyword>
<comment type="similarity">
    <text evidence="1">Belongs to the aldose epimerase family.</text>
</comment>
<evidence type="ECO:0000256" key="3">
    <source>
        <dbReference type="ARBA" id="ARBA00023277"/>
    </source>
</evidence>
<dbReference type="InterPro" id="IPR014718">
    <property type="entry name" value="GH-type_carb-bd"/>
</dbReference>
<organism evidence="5 6">
    <name type="scientific">Deinococcus ficus</name>
    <dbReference type="NCBI Taxonomy" id="317577"/>
    <lineage>
        <taxon>Bacteria</taxon>
        <taxon>Thermotogati</taxon>
        <taxon>Deinococcota</taxon>
        <taxon>Deinococci</taxon>
        <taxon>Deinococcales</taxon>
        <taxon>Deinococcaceae</taxon>
        <taxon>Deinococcus</taxon>
    </lineage>
</organism>
<dbReference type="Proteomes" id="UP000259030">
    <property type="component" value="Plasmid pDFI2"/>
</dbReference>
<evidence type="ECO:0008006" key="7">
    <source>
        <dbReference type="Google" id="ProtNLM"/>
    </source>
</evidence>
<gene>
    <name evidence="5" type="ORF">DFI_17890</name>
</gene>
<dbReference type="AlphaFoldDB" id="A0A221T2A4"/>
<dbReference type="CDD" id="cd09019">
    <property type="entry name" value="galactose_mutarotase_like"/>
    <property type="match status" value="1"/>
</dbReference>
<dbReference type="InterPro" id="IPR008183">
    <property type="entry name" value="Aldose_1/G6P_1-epimerase"/>
</dbReference>
<dbReference type="KEGG" id="dfc:DFI_17890"/>
<evidence type="ECO:0000256" key="4">
    <source>
        <dbReference type="SAM" id="MobiDB-lite"/>
    </source>
</evidence>
<dbReference type="Gene3D" id="2.70.98.10">
    <property type="match status" value="1"/>
</dbReference>
<dbReference type="EMBL" id="CP021083">
    <property type="protein sequence ID" value="ASN83047.1"/>
    <property type="molecule type" value="Genomic_DNA"/>
</dbReference>
<evidence type="ECO:0000313" key="5">
    <source>
        <dbReference type="EMBL" id="ASN83047.1"/>
    </source>
</evidence>
<protein>
    <recommendedName>
        <fullName evidence="7">Aldose 1-epimerase</fullName>
    </recommendedName>
</protein>
<dbReference type="InterPro" id="IPR011013">
    <property type="entry name" value="Gal_mutarotase_sf_dom"/>
</dbReference>
<name>A0A221T2A4_9DEIO</name>
<dbReference type="PANTHER" id="PTHR10091:SF0">
    <property type="entry name" value="GALACTOSE MUTAROTASE"/>
    <property type="match status" value="1"/>
</dbReference>
<evidence type="ECO:0000256" key="1">
    <source>
        <dbReference type="ARBA" id="ARBA00006206"/>
    </source>
</evidence>
<dbReference type="GO" id="GO:0033499">
    <property type="term" value="P:galactose catabolic process via UDP-galactose, Leloir pathway"/>
    <property type="evidence" value="ECO:0007669"/>
    <property type="project" value="TreeGrafter"/>
</dbReference>
<dbReference type="Pfam" id="PF01263">
    <property type="entry name" value="Aldose_epim"/>
    <property type="match status" value="1"/>
</dbReference>
<dbReference type="NCBIfam" id="NF008277">
    <property type="entry name" value="PRK11055.1"/>
    <property type="match status" value="1"/>
</dbReference>
<keyword evidence="6" id="KW-1185">Reference proteome</keyword>
<dbReference type="GO" id="GO:0004034">
    <property type="term" value="F:aldose 1-epimerase activity"/>
    <property type="evidence" value="ECO:0007669"/>
    <property type="project" value="TreeGrafter"/>
</dbReference>
<evidence type="ECO:0000313" key="6">
    <source>
        <dbReference type="Proteomes" id="UP000259030"/>
    </source>
</evidence>
<feature type="region of interest" description="Disordered" evidence="4">
    <location>
        <begin position="1"/>
        <end position="23"/>
    </location>
</feature>
<evidence type="ECO:0000256" key="2">
    <source>
        <dbReference type="ARBA" id="ARBA00023235"/>
    </source>
</evidence>
<reference evidence="5 6" key="1">
    <citation type="submission" date="2017-05" db="EMBL/GenBank/DDBJ databases">
        <title>The complete genome sequence of Deinococcus ficus isolated from the rhizosphere of the Ficus religiosa L. in Taiwan.</title>
        <authorList>
            <person name="Wu K.-M."/>
            <person name="Liao T.-L."/>
            <person name="Liu Y.-M."/>
            <person name="Young C.-C."/>
            <person name="Tsai S.-F."/>
        </authorList>
    </citation>
    <scope>NUCLEOTIDE SEQUENCE [LARGE SCALE GENOMIC DNA]</scope>
    <source>
        <strain evidence="5 6">CC-FR2-10</strain>
        <plasmid evidence="6">pdfi2</plasmid>
    </source>
</reference>
<geneLocation type="plasmid" evidence="6">
    <name>pdfi2</name>
</geneLocation>
<dbReference type="GO" id="GO:0030246">
    <property type="term" value="F:carbohydrate binding"/>
    <property type="evidence" value="ECO:0007669"/>
    <property type="project" value="InterPro"/>
</dbReference>